<accession>A0AAU6W2X5</accession>
<evidence type="ECO:0000313" key="1">
    <source>
        <dbReference type="EMBL" id="XAI70534.1"/>
    </source>
</evidence>
<dbReference type="Pfam" id="PF24751">
    <property type="entry name" value="DUF7696"/>
    <property type="match status" value="1"/>
</dbReference>
<protein>
    <submittedName>
        <fullName evidence="1">Uncharacterized protein</fullName>
    </submittedName>
</protein>
<gene>
    <name evidence="1" type="ORF">Touem01_00005</name>
</gene>
<dbReference type="InterPro" id="IPR056113">
    <property type="entry name" value="DUF7696"/>
</dbReference>
<proteinExistence type="predicted"/>
<organism evidence="1">
    <name type="scientific">Pseudomonas phage Touem01</name>
    <dbReference type="NCBI Taxonomy" id="3138548"/>
    <lineage>
        <taxon>Viruses</taxon>
    </lineage>
</organism>
<sequence>MNACSWMPQRVTLLDGSQVDSDSEAWRAECEGRHMLTFPIAVSQGSAEETRKAALARIAQRRGPEAAVNLAAVMSACEPAHVLALPNKAQRNRYIDTVRHYLGDNAADHLKIRVVALHEARAASNCEVTSA</sequence>
<reference evidence="1" key="1">
    <citation type="journal article" date="2024" name="J. Gen. Virol.">
        <title>Novel phages of Pseudomonas syringae unveil numerous potential auxiliary metabolic genes.</title>
        <authorList>
            <person name="Feltin C."/>
            <person name="Garneau J.R."/>
            <person name="Morris C.E."/>
            <person name="Berard A."/>
            <person name="Torres-Barcelo C."/>
        </authorList>
    </citation>
    <scope>NUCLEOTIDE SEQUENCE</scope>
</reference>
<name>A0AAU6W2X5_9VIRU</name>
<dbReference type="EMBL" id="PP179325">
    <property type="protein sequence ID" value="XAI70534.1"/>
    <property type="molecule type" value="Genomic_DNA"/>
</dbReference>